<dbReference type="Gene3D" id="3.40.50.720">
    <property type="entry name" value="NAD(P)-binding Rossmann-like Domain"/>
    <property type="match status" value="1"/>
</dbReference>
<dbReference type="PANTHER" id="PTHR43618">
    <property type="entry name" value="7-ALPHA-HYDROXYSTEROID DEHYDROGENASE"/>
    <property type="match status" value="1"/>
</dbReference>
<sequence>MDNLTVDNLSASGLFGVTNQTALITECCSRTGRIIASTLVDNGAKVYLVSKDEVRLRESKHGQIHGELSGRGPGRCDYIVADLESKQGCVALCATLKERESCLHILVNNSGATWGGYWDDFPKGPPSSDNSWDMELASHVKSLLYVTGGLTELLANAATVSLPGRIINVPSDILSQSCKTQTEADQVLSYDTHKSAVSHLTMVLSTSLSYKHLSVNAILPDITLATTSHSNGGANSDDEGSRYLDSVQDLAGVLLLLASPVGARITGARIESEVTETHNVTRWWGQRRTGTSMI</sequence>
<dbReference type="EMBL" id="CAJNJQ010006523">
    <property type="protein sequence ID" value="CAE7230441.1"/>
    <property type="molecule type" value="Genomic_DNA"/>
</dbReference>
<dbReference type="InterPro" id="IPR002347">
    <property type="entry name" value="SDR_fam"/>
</dbReference>
<dbReference type="PRINTS" id="PR00081">
    <property type="entry name" value="GDHRDH"/>
</dbReference>
<gene>
    <name evidence="4" type="ORF">RDB_LOCUS184988</name>
</gene>
<comment type="similarity">
    <text evidence="1">Belongs to the short-chain dehydrogenases/reductases (SDR) family.</text>
</comment>
<dbReference type="InterPro" id="IPR036291">
    <property type="entry name" value="NAD(P)-bd_dom_sf"/>
</dbReference>
<evidence type="ECO:0000256" key="1">
    <source>
        <dbReference type="ARBA" id="ARBA00006484"/>
    </source>
</evidence>
<accession>A0A8H3HTY3</accession>
<evidence type="ECO:0008006" key="6">
    <source>
        <dbReference type="Google" id="ProtNLM"/>
    </source>
</evidence>
<reference evidence="4" key="1">
    <citation type="submission" date="2021-01" db="EMBL/GenBank/DDBJ databases">
        <authorList>
            <person name="Kaushik A."/>
        </authorList>
    </citation>
    <scope>NUCLEOTIDE SEQUENCE</scope>
    <source>
        <strain evidence="4">AG5</strain>
    </source>
</reference>
<protein>
    <recommendedName>
        <fullName evidence="6">NAD(P)-binding protein</fullName>
    </recommendedName>
</protein>
<evidence type="ECO:0000256" key="2">
    <source>
        <dbReference type="ARBA" id="ARBA00022857"/>
    </source>
</evidence>
<dbReference type="Pfam" id="PF00106">
    <property type="entry name" value="adh_short"/>
    <property type="match status" value="1"/>
</dbReference>
<organism evidence="4 5">
    <name type="scientific">Rhizoctonia solani</name>
    <dbReference type="NCBI Taxonomy" id="456999"/>
    <lineage>
        <taxon>Eukaryota</taxon>
        <taxon>Fungi</taxon>
        <taxon>Dikarya</taxon>
        <taxon>Basidiomycota</taxon>
        <taxon>Agaricomycotina</taxon>
        <taxon>Agaricomycetes</taxon>
        <taxon>Cantharellales</taxon>
        <taxon>Ceratobasidiaceae</taxon>
        <taxon>Rhizoctonia</taxon>
    </lineage>
</organism>
<name>A0A8H3HTY3_9AGAM</name>
<dbReference type="Proteomes" id="UP000663827">
    <property type="component" value="Unassembled WGS sequence"/>
</dbReference>
<dbReference type="InterPro" id="IPR052178">
    <property type="entry name" value="Sec_Metab_Biosynth_SDR"/>
</dbReference>
<keyword evidence="2" id="KW-0521">NADP</keyword>
<evidence type="ECO:0000313" key="5">
    <source>
        <dbReference type="Proteomes" id="UP000663827"/>
    </source>
</evidence>
<dbReference type="GO" id="GO:0016491">
    <property type="term" value="F:oxidoreductase activity"/>
    <property type="evidence" value="ECO:0007669"/>
    <property type="project" value="UniProtKB-KW"/>
</dbReference>
<evidence type="ECO:0000313" key="4">
    <source>
        <dbReference type="EMBL" id="CAE7230441.1"/>
    </source>
</evidence>
<comment type="caution">
    <text evidence="4">The sequence shown here is derived from an EMBL/GenBank/DDBJ whole genome shotgun (WGS) entry which is preliminary data.</text>
</comment>
<dbReference type="AlphaFoldDB" id="A0A8H3HTY3"/>
<dbReference type="SUPFAM" id="SSF51735">
    <property type="entry name" value="NAD(P)-binding Rossmann-fold domains"/>
    <property type="match status" value="1"/>
</dbReference>
<dbReference type="PANTHER" id="PTHR43618:SF8">
    <property type="entry name" value="7ALPHA-HYDROXYSTEROID DEHYDROGENASE"/>
    <property type="match status" value="1"/>
</dbReference>
<proteinExistence type="inferred from homology"/>
<keyword evidence="3" id="KW-0560">Oxidoreductase</keyword>
<evidence type="ECO:0000256" key="3">
    <source>
        <dbReference type="ARBA" id="ARBA00023002"/>
    </source>
</evidence>